<dbReference type="Proteomes" id="UP000492821">
    <property type="component" value="Unassembled WGS sequence"/>
</dbReference>
<keyword evidence="1" id="KW-1185">Reference proteome</keyword>
<dbReference type="WBParaSite" id="Pan_g18013.t1">
    <property type="protein sequence ID" value="Pan_g18013.t1"/>
    <property type="gene ID" value="Pan_g18013"/>
</dbReference>
<dbReference type="InterPro" id="IPR038105">
    <property type="entry name" value="Kif23_Arf-bd_sf"/>
</dbReference>
<reference evidence="2" key="2">
    <citation type="submission" date="2020-10" db="UniProtKB">
        <authorList>
            <consortium name="WormBaseParasite"/>
        </authorList>
    </citation>
    <scope>IDENTIFICATION</scope>
</reference>
<reference evidence="1" key="1">
    <citation type="journal article" date="2013" name="Genetics">
        <title>The draft genome and transcriptome of Panagrellus redivivus are shaped by the harsh demands of a free-living lifestyle.</title>
        <authorList>
            <person name="Srinivasan J."/>
            <person name="Dillman A.R."/>
            <person name="Macchietto M.G."/>
            <person name="Heikkinen L."/>
            <person name="Lakso M."/>
            <person name="Fracchia K.M."/>
            <person name="Antoshechkin I."/>
            <person name="Mortazavi A."/>
            <person name="Wong G."/>
            <person name="Sternberg P.W."/>
        </authorList>
    </citation>
    <scope>NUCLEOTIDE SEQUENCE [LARGE SCALE GENOMIC DNA]</scope>
    <source>
        <strain evidence="1">MT8872</strain>
    </source>
</reference>
<accession>A0A7E4ZUG9</accession>
<evidence type="ECO:0000313" key="1">
    <source>
        <dbReference type="Proteomes" id="UP000492821"/>
    </source>
</evidence>
<proteinExistence type="predicted"/>
<organism evidence="1 2">
    <name type="scientific">Panagrellus redivivus</name>
    <name type="common">Microworm</name>
    <dbReference type="NCBI Taxonomy" id="6233"/>
    <lineage>
        <taxon>Eukaryota</taxon>
        <taxon>Metazoa</taxon>
        <taxon>Ecdysozoa</taxon>
        <taxon>Nematoda</taxon>
        <taxon>Chromadorea</taxon>
        <taxon>Rhabditida</taxon>
        <taxon>Tylenchina</taxon>
        <taxon>Panagrolaimomorpha</taxon>
        <taxon>Panagrolaimoidea</taxon>
        <taxon>Panagrolaimidae</taxon>
        <taxon>Panagrellus</taxon>
    </lineage>
</organism>
<dbReference type="Gene3D" id="2.60.40.4330">
    <property type="entry name" value="Kinesin-like protein Kif23, Arf6-interacting domain"/>
    <property type="match status" value="1"/>
</dbReference>
<evidence type="ECO:0000313" key="2">
    <source>
        <dbReference type="WBParaSite" id="Pan_g18013.t1"/>
    </source>
</evidence>
<protein>
    <submittedName>
        <fullName evidence="2">Velvet domain-containing protein</fullName>
    </submittedName>
</protein>
<sequence length="182" mass="20990">MPTPTAPPSCLMTPVQIRHRLYPKLFYSPKNKTPTPQKPLSNGVFEYIIDANVICDDDIFQHEEPTVSRYPSPPISTEGRQPHYNSKYTSFNKKLFEHRSTSGFPRQIPSDPKEDKWRKNVKTPTLQKLKKCGYYLLEYRIRRNNGVKISEIEGRVIPTIAGGIAVVFDHLDSTRTESYSFE</sequence>
<name>A0A7E4ZUG9_PANRE</name>
<dbReference type="AlphaFoldDB" id="A0A7E4ZUG9"/>